<evidence type="ECO:0000313" key="5">
    <source>
        <dbReference type="EMBL" id="MDZ8117767.1"/>
    </source>
</evidence>
<dbReference type="Gene3D" id="3.30.70.240">
    <property type="match status" value="1"/>
</dbReference>
<sequence length="677" mass="74551">MKNIPIDNVRNFALMGHTGSGKTSLIDSILFKLGQVDRVGSPENGTSVADWTEEEKTHGMTIWAKPFDGVYTAASRKIRRLVMIDTPGFADFIGHKICAAEITDAALITIDAAAGIQVGTQRAWKSAEKRNLPRGIAITCLDKDDTSFDDMLMEIKERWGDERCIPMVLPTSDGKAVDILNTPFSEIPDELKERVKSIKDHLIELAAETDDALIEKYFNGEELSADEFSEGLRKSVHDAHLIPVFATSVKADMGVKETMDSISRLFPSPHDYPVSCAEGNEISADEDQPFSAQIWRCFNDPFVGQMTFIRIYSGVLKPGMEVYNPVKDQKEKISAILYVDGKKTTEAQEAKAGDIVALTKLKNTFLNDSLCAVGSSIKFEPIVFPSPVTAYAVEPKNKADADKIGQALHRATDEDPSIRLEHNTETHELVLWGMGDMHLEVTLEHIKNRSNVDMTHHTPKVAYKETITGSGEGHYKHKKQSGGRGQYGECYIRIRPKSEEEPKWFLNKIVGGAIPGGFIPACEKGFVEGLQNGPLVGSKVINVQVELYDGSYHDVDSSEVAFKIAGSKALHEAIEKSSPVLLEPIMTVKVVVPDQFMGDISGLLNTKRGRILGMGPEDGLQVINADVPQAEMFRFCSELRSLTSGQGSFEMDFARYEQVPAHLASKVISDAKAAKEE</sequence>
<evidence type="ECO:0000256" key="2">
    <source>
        <dbReference type="ARBA" id="ARBA00022741"/>
    </source>
</evidence>
<dbReference type="InterPro" id="IPR035647">
    <property type="entry name" value="EFG_III/V"/>
</dbReference>
<dbReference type="InterPro" id="IPR009000">
    <property type="entry name" value="Transl_B-barrel_sf"/>
</dbReference>
<feature type="domain" description="Tr-type G" evidence="4">
    <location>
        <begin position="7"/>
        <end position="270"/>
    </location>
</feature>
<dbReference type="SMART" id="SM00889">
    <property type="entry name" value="EFG_IV"/>
    <property type="match status" value="1"/>
</dbReference>
<dbReference type="SUPFAM" id="SSF52540">
    <property type="entry name" value="P-loop containing nucleoside triphosphate hydrolases"/>
    <property type="match status" value="1"/>
</dbReference>
<dbReference type="InterPro" id="IPR005517">
    <property type="entry name" value="Transl_elong_EFG/EF2_IV"/>
</dbReference>
<dbReference type="CDD" id="cd04088">
    <property type="entry name" value="EFG_mtEFG_II"/>
    <property type="match status" value="1"/>
</dbReference>
<evidence type="ECO:0000256" key="1">
    <source>
        <dbReference type="ARBA" id="ARBA00017872"/>
    </source>
</evidence>
<dbReference type="PANTHER" id="PTHR43261:SF6">
    <property type="entry name" value="ELONGATION FACTOR G-LIKE PROTEIN"/>
    <property type="match status" value="1"/>
</dbReference>
<evidence type="ECO:0000259" key="4">
    <source>
        <dbReference type="PROSITE" id="PS51722"/>
    </source>
</evidence>
<dbReference type="InterPro" id="IPR035649">
    <property type="entry name" value="EFG_V"/>
</dbReference>
<dbReference type="Gene3D" id="3.30.230.10">
    <property type="match status" value="1"/>
</dbReference>
<name>A0ABU5MUF6_9BACT</name>
<dbReference type="CDD" id="cd03713">
    <property type="entry name" value="EFG_mtEFG_C"/>
    <property type="match status" value="1"/>
</dbReference>
<dbReference type="Gene3D" id="3.30.70.870">
    <property type="entry name" value="Elongation Factor G (Translational Gtpase), domain 3"/>
    <property type="match status" value="1"/>
</dbReference>
<evidence type="ECO:0000256" key="3">
    <source>
        <dbReference type="ARBA" id="ARBA00023134"/>
    </source>
</evidence>
<dbReference type="NCBIfam" id="NF009891">
    <property type="entry name" value="PRK13351.1-1"/>
    <property type="match status" value="1"/>
</dbReference>
<dbReference type="InterPro" id="IPR009022">
    <property type="entry name" value="EFG_III"/>
</dbReference>
<reference evidence="5 6" key="1">
    <citation type="journal article" date="2024" name="Appl. Environ. Microbiol.">
        <title>Pontiella agarivorans sp. nov., a novel marine anaerobic bacterium capable of degrading macroalgal polysaccharides and fixing nitrogen.</title>
        <authorList>
            <person name="Liu N."/>
            <person name="Kivenson V."/>
            <person name="Peng X."/>
            <person name="Cui Z."/>
            <person name="Lankiewicz T.S."/>
            <person name="Gosselin K.M."/>
            <person name="English C.J."/>
            <person name="Blair E.M."/>
            <person name="O'Malley M.A."/>
            <person name="Valentine D.L."/>
        </authorList>
    </citation>
    <scope>NUCLEOTIDE SEQUENCE [LARGE SCALE GENOMIC DNA]</scope>
    <source>
        <strain evidence="5 6">NLcol2</strain>
    </source>
</reference>
<dbReference type="CDD" id="cd16262">
    <property type="entry name" value="EFG_III"/>
    <property type="match status" value="1"/>
</dbReference>
<dbReference type="InterPro" id="IPR004161">
    <property type="entry name" value="EFTu-like_2"/>
</dbReference>
<gene>
    <name evidence="5" type="primary">fusA</name>
    <name evidence="5" type="ORF">P9H32_03945</name>
</gene>
<dbReference type="RefSeq" id="WP_322607570.1">
    <property type="nucleotide sequence ID" value="NZ_JARVCO010000004.1"/>
</dbReference>
<keyword evidence="5" id="KW-0648">Protein biosynthesis</keyword>
<dbReference type="Pfam" id="PF03144">
    <property type="entry name" value="GTP_EFTU_D2"/>
    <property type="match status" value="1"/>
</dbReference>
<proteinExistence type="predicted"/>
<dbReference type="Gene3D" id="2.40.30.10">
    <property type="entry name" value="Translation factors"/>
    <property type="match status" value="1"/>
</dbReference>
<dbReference type="CDD" id="cd01434">
    <property type="entry name" value="EFG_mtEFG1_IV"/>
    <property type="match status" value="1"/>
</dbReference>
<dbReference type="InterPro" id="IPR047872">
    <property type="entry name" value="EFG_IV"/>
</dbReference>
<keyword evidence="2" id="KW-0547">Nucleotide-binding</keyword>
<dbReference type="Proteomes" id="UP001290861">
    <property type="component" value="Unassembled WGS sequence"/>
</dbReference>
<dbReference type="InterPro" id="IPR000640">
    <property type="entry name" value="EFG_V-like"/>
</dbReference>
<dbReference type="EMBL" id="JARVCO010000004">
    <property type="protein sequence ID" value="MDZ8117767.1"/>
    <property type="molecule type" value="Genomic_DNA"/>
</dbReference>
<dbReference type="InterPro" id="IPR041095">
    <property type="entry name" value="EFG_II"/>
</dbReference>
<dbReference type="InterPro" id="IPR014721">
    <property type="entry name" value="Ribsml_uS5_D2-typ_fold_subgr"/>
</dbReference>
<dbReference type="InterPro" id="IPR027417">
    <property type="entry name" value="P-loop_NTPase"/>
</dbReference>
<accession>A0ABU5MUF6</accession>
<dbReference type="SUPFAM" id="SSF54980">
    <property type="entry name" value="EF-G C-terminal domain-like"/>
    <property type="match status" value="2"/>
</dbReference>
<keyword evidence="5" id="KW-0251">Elongation factor</keyword>
<evidence type="ECO:0000313" key="6">
    <source>
        <dbReference type="Proteomes" id="UP001290861"/>
    </source>
</evidence>
<organism evidence="5 6">
    <name type="scientific">Pontiella agarivorans</name>
    <dbReference type="NCBI Taxonomy" id="3038953"/>
    <lineage>
        <taxon>Bacteria</taxon>
        <taxon>Pseudomonadati</taxon>
        <taxon>Kiritimatiellota</taxon>
        <taxon>Kiritimatiellia</taxon>
        <taxon>Kiritimatiellales</taxon>
        <taxon>Pontiellaceae</taxon>
        <taxon>Pontiella</taxon>
    </lineage>
</organism>
<dbReference type="PANTHER" id="PTHR43261">
    <property type="entry name" value="TRANSLATION ELONGATION FACTOR G-RELATED"/>
    <property type="match status" value="1"/>
</dbReference>
<dbReference type="NCBIfam" id="NF009381">
    <property type="entry name" value="PRK12740.1-5"/>
    <property type="match status" value="1"/>
</dbReference>
<dbReference type="PROSITE" id="PS51722">
    <property type="entry name" value="G_TR_2"/>
    <property type="match status" value="1"/>
</dbReference>
<dbReference type="GO" id="GO:0003746">
    <property type="term" value="F:translation elongation factor activity"/>
    <property type="evidence" value="ECO:0007669"/>
    <property type="project" value="UniProtKB-KW"/>
</dbReference>
<keyword evidence="6" id="KW-1185">Reference proteome</keyword>
<comment type="caution">
    <text evidence="5">The sequence shown here is derived from an EMBL/GenBank/DDBJ whole genome shotgun (WGS) entry which is preliminary data.</text>
</comment>
<protein>
    <recommendedName>
        <fullName evidence="1">Elongation factor G</fullName>
    </recommendedName>
</protein>
<dbReference type="Pfam" id="PF00009">
    <property type="entry name" value="GTP_EFTU"/>
    <property type="match status" value="1"/>
</dbReference>
<dbReference type="Pfam" id="PF03764">
    <property type="entry name" value="EFG_IV"/>
    <property type="match status" value="1"/>
</dbReference>
<dbReference type="SUPFAM" id="SSF54211">
    <property type="entry name" value="Ribosomal protein S5 domain 2-like"/>
    <property type="match status" value="1"/>
</dbReference>
<dbReference type="Pfam" id="PF14492">
    <property type="entry name" value="EFG_III"/>
    <property type="match status" value="1"/>
</dbReference>
<dbReference type="InterPro" id="IPR000795">
    <property type="entry name" value="T_Tr_GTP-bd_dom"/>
</dbReference>
<dbReference type="SUPFAM" id="SSF50447">
    <property type="entry name" value="Translation proteins"/>
    <property type="match status" value="1"/>
</dbReference>
<dbReference type="Gene3D" id="3.40.50.300">
    <property type="entry name" value="P-loop containing nucleotide triphosphate hydrolases"/>
    <property type="match status" value="1"/>
</dbReference>
<dbReference type="Pfam" id="PF00679">
    <property type="entry name" value="EFG_C"/>
    <property type="match status" value="1"/>
</dbReference>
<dbReference type="SMART" id="SM00838">
    <property type="entry name" value="EFG_C"/>
    <property type="match status" value="1"/>
</dbReference>
<keyword evidence="3" id="KW-0342">GTP-binding</keyword>
<dbReference type="InterPro" id="IPR020568">
    <property type="entry name" value="Ribosomal_Su5_D2-typ_SF"/>
</dbReference>